<dbReference type="Proteomes" id="UP000049855">
    <property type="component" value="Unassembled WGS sequence"/>
</dbReference>
<sequence>MEKTNPKVICKNIFKSGDIENLKATFTRMWIELINQFEKNKNTTTKT</sequence>
<proteinExistence type="predicted"/>
<protein>
    <submittedName>
        <fullName evidence="1">Uncharacterized protein</fullName>
    </submittedName>
</protein>
<evidence type="ECO:0000313" key="1">
    <source>
        <dbReference type="EMBL" id="CQR73266.1"/>
    </source>
</evidence>
<keyword evidence="2" id="KW-1185">Reference proteome</keyword>
<dbReference type="AlphaFoldDB" id="A0A0U1L0S0"/>
<dbReference type="EMBL" id="CTRP01000012">
    <property type="protein sequence ID" value="CQR73266.1"/>
    <property type="molecule type" value="Genomic_DNA"/>
</dbReference>
<name>A0A0U1L0S0_9FIRM</name>
<reference evidence="2" key="1">
    <citation type="submission" date="2015-03" db="EMBL/GenBank/DDBJ databases">
        <authorList>
            <person name="Nijsse Bart"/>
        </authorList>
    </citation>
    <scope>NUCLEOTIDE SEQUENCE [LARGE SCALE GENOMIC DNA]</scope>
</reference>
<organism evidence="1 2">
    <name type="scientific">Sporomusa ovata</name>
    <dbReference type="NCBI Taxonomy" id="2378"/>
    <lineage>
        <taxon>Bacteria</taxon>
        <taxon>Bacillati</taxon>
        <taxon>Bacillota</taxon>
        <taxon>Negativicutes</taxon>
        <taxon>Selenomonadales</taxon>
        <taxon>Sporomusaceae</taxon>
        <taxon>Sporomusa</taxon>
    </lineage>
</organism>
<gene>
    <name evidence="1" type="ORF">SpAn4DRAFT_2498</name>
</gene>
<evidence type="ECO:0000313" key="2">
    <source>
        <dbReference type="Proteomes" id="UP000049855"/>
    </source>
</evidence>
<accession>A0A0U1L0S0</accession>